<evidence type="ECO:0000313" key="1">
    <source>
        <dbReference type="EMBL" id="MPN16174.1"/>
    </source>
</evidence>
<organism evidence="1">
    <name type="scientific">bioreactor metagenome</name>
    <dbReference type="NCBI Taxonomy" id="1076179"/>
    <lineage>
        <taxon>unclassified sequences</taxon>
        <taxon>metagenomes</taxon>
        <taxon>ecological metagenomes</taxon>
    </lineage>
</organism>
<accession>A0A645FVV8</accession>
<sequence>MVHAFGQYPEAAVALPEFRKIAVVDEFDAEGMSGLHRIGDHLFDPFEVGRISVARQEPIHDDRVNAVVMQFPDAPRQGFRFGEFIETAVVGLAHGAEDGAAAPVGSGREYRVVGRILQCFTRCGHFLAGFGQGVA</sequence>
<reference evidence="1" key="1">
    <citation type="submission" date="2019-08" db="EMBL/GenBank/DDBJ databases">
        <authorList>
            <person name="Kucharzyk K."/>
            <person name="Murdoch R.W."/>
            <person name="Higgins S."/>
            <person name="Loffler F."/>
        </authorList>
    </citation>
    <scope>NUCLEOTIDE SEQUENCE</scope>
</reference>
<comment type="caution">
    <text evidence="1">The sequence shown here is derived from an EMBL/GenBank/DDBJ whole genome shotgun (WGS) entry which is preliminary data.</text>
</comment>
<name>A0A645FVV8_9ZZZZ</name>
<gene>
    <name evidence="1" type="ORF">SDC9_163512</name>
</gene>
<protein>
    <submittedName>
        <fullName evidence="1">Uncharacterized protein</fullName>
    </submittedName>
</protein>
<proteinExistence type="predicted"/>
<dbReference type="AlphaFoldDB" id="A0A645FVV8"/>
<dbReference type="EMBL" id="VSSQ01063090">
    <property type="protein sequence ID" value="MPN16174.1"/>
    <property type="molecule type" value="Genomic_DNA"/>
</dbReference>